<dbReference type="EMBL" id="MU167238">
    <property type="protein sequence ID" value="KAG0148344.1"/>
    <property type="molecule type" value="Genomic_DNA"/>
</dbReference>
<organism evidence="1 2">
    <name type="scientific">Cronartium quercuum f. sp. fusiforme G11</name>
    <dbReference type="NCBI Taxonomy" id="708437"/>
    <lineage>
        <taxon>Eukaryota</taxon>
        <taxon>Fungi</taxon>
        <taxon>Dikarya</taxon>
        <taxon>Basidiomycota</taxon>
        <taxon>Pucciniomycotina</taxon>
        <taxon>Pucciniomycetes</taxon>
        <taxon>Pucciniales</taxon>
        <taxon>Coleosporiaceae</taxon>
        <taxon>Cronartium</taxon>
    </lineage>
</organism>
<reference evidence="1" key="1">
    <citation type="submission" date="2013-11" db="EMBL/GenBank/DDBJ databases">
        <title>Genome sequence of the fusiform rust pathogen reveals effectors for host alternation and coevolution with pine.</title>
        <authorList>
            <consortium name="DOE Joint Genome Institute"/>
            <person name="Smith K."/>
            <person name="Pendleton A."/>
            <person name="Kubisiak T."/>
            <person name="Anderson C."/>
            <person name="Salamov A."/>
            <person name="Aerts A."/>
            <person name="Riley R."/>
            <person name="Clum A."/>
            <person name="Lindquist E."/>
            <person name="Ence D."/>
            <person name="Campbell M."/>
            <person name="Kronenberg Z."/>
            <person name="Feau N."/>
            <person name="Dhillon B."/>
            <person name="Hamelin R."/>
            <person name="Burleigh J."/>
            <person name="Smith J."/>
            <person name="Yandell M."/>
            <person name="Nelson C."/>
            <person name="Grigoriev I."/>
            <person name="Davis J."/>
        </authorList>
    </citation>
    <scope>NUCLEOTIDE SEQUENCE</scope>
    <source>
        <strain evidence="1">G11</strain>
    </source>
</reference>
<dbReference type="AlphaFoldDB" id="A0A9P6TE06"/>
<protein>
    <submittedName>
        <fullName evidence="1">Uncharacterized protein</fullName>
    </submittedName>
</protein>
<gene>
    <name evidence="1" type="ORF">CROQUDRAFT_90481</name>
</gene>
<accession>A0A9P6TE06</accession>
<sequence>MAIEFDPTKLVRRSTLSILPPSSPSQTRLGTQRLTLSPREIRVKTGEAMPDNPSLLAQAPLEWHVGGLPRGARQNEDTVNVYMEKSFREEVGEQSLRNATKSTSKNSQWYGANRRAIRAKTSKLGGNAYEGLFQEDSFEECSYTCVRALAQENCAIGHTAPWCGSNCLILLVGLIHSSFQLK</sequence>
<evidence type="ECO:0000313" key="1">
    <source>
        <dbReference type="EMBL" id="KAG0148344.1"/>
    </source>
</evidence>
<dbReference type="Proteomes" id="UP000886653">
    <property type="component" value="Unassembled WGS sequence"/>
</dbReference>
<name>A0A9P6TE06_9BASI</name>
<proteinExistence type="predicted"/>
<keyword evidence="2" id="KW-1185">Reference proteome</keyword>
<comment type="caution">
    <text evidence="1">The sequence shown here is derived from an EMBL/GenBank/DDBJ whole genome shotgun (WGS) entry which is preliminary data.</text>
</comment>
<evidence type="ECO:0000313" key="2">
    <source>
        <dbReference type="Proteomes" id="UP000886653"/>
    </source>
</evidence>